<reference evidence="1 2" key="1">
    <citation type="submission" date="2021-09" db="EMBL/GenBank/DDBJ databases">
        <authorList>
            <person name="DeLeon-Fernandez R.L."/>
            <person name="Alejandro-Iglesias T.M."/>
            <person name="Baez-Cruz V.A."/>
            <person name="Bragalone-Rodriguez T."/>
            <person name="Braun-Zayas A."/>
            <person name="Carattini-Rivera A.Z."/>
            <person name="Castello-Casta F.M."/>
            <person name="Delgado-Torres D.N."/>
            <person name="Lopez-Castro L."/>
            <person name="Rivera-Torres A.P."/>
            <person name="Rodriguez-Diaz E.A."/>
            <person name="Tejas-Delatorre P.J."/>
            <person name="Torres-Carro S.E."/>
            <person name="Tristani-Rodriguez M."/>
            <person name="Vazquez E."/>
            <person name="Molloy S.D."/>
            <person name="Garlena R.A."/>
            <person name="Russell D.A."/>
            <person name="Jacobs-Sera D."/>
            <person name="Hatfull G.F."/>
        </authorList>
    </citation>
    <scope>NUCLEOTIDE SEQUENCE [LARGE SCALE GENOMIC DNA]</scope>
</reference>
<accession>A0AAE8Y7H3</accession>
<gene>
    <name evidence="1" type="primary">110</name>
    <name evidence="1" type="ORF">SEA_KUDEFRE_110</name>
</gene>
<keyword evidence="2" id="KW-1185">Reference proteome</keyword>
<dbReference type="RefSeq" id="YP_010246623.1">
    <property type="nucleotide sequence ID" value="NC_060136.1"/>
</dbReference>
<dbReference type="KEGG" id="vg:70081177"/>
<dbReference type="Proteomes" id="UP000827737">
    <property type="component" value="Segment"/>
</dbReference>
<name>A0AAE8Y7H3_9CAUD</name>
<sequence length="67" mass="7477">MSNNIAAKKTVTEEVRIDTNNFLLTLDEVEAFVNEAKSRDFPGDSTVHMSCFGGQYMSVQRGRVSSF</sequence>
<evidence type="ECO:0000313" key="2">
    <source>
        <dbReference type="Proteomes" id="UP000827737"/>
    </source>
</evidence>
<dbReference type="GeneID" id="70081177"/>
<evidence type="ECO:0000313" key="1">
    <source>
        <dbReference type="EMBL" id="UDL15328.1"/>
    </source>
</evidence>
<organism evidence="1 2">
    <name type="scientific">Gordonia phage Kudefre</name>
    <dbReference type="NCBI Taxonomy" id="2885975"/>
    <lineage>
        <taxon>Viruses</taxon>
        <taxon>Duplodnaviria</taxon>
        <taxon>Heunggongvirae</taxon>
        <taxon>Uroviricota</taxon>
        <taxon>Caudoviricetes</taxon>
        <taxon>Deeyouvirinae</taxon>
        <taxon>Octobienvirus</taxon>
        <taxon>Octobienvirus kudefre</taxon>
    </lineage>
</organism>
<dbReference type="EMBL" id="OK040786">
    <property type="protein sequence ID" value="UDL15328.1"/>
    <property type="molecule type" value="Genomic_DNA"/>
</dbReference>
<protein>
    <submittedName>
        <fullName evidence="1">Uncharacterized protein</fullName>
    </submittedName>
</protein>
<proteinExistence type="predicted"/>